<evidence type="ECO:0000313" key="3">
    <source>
        <dbReference type="Proteomes" id="UP001244136"/>
    </source>
</evidence>
<evidence type="ECO:0000259" key="1">
    <source>
        <dbReference type="Pfam" id="PF04577"/>
    </source>
</evidence>
<feature type="domain" description="Glycosyltransferase 61 catalytic" evidence="1">
    <location>
        <begin position="235"/>
        <end position="412"/>
    </location>
</feature>
<evidence type="ECO:0000313" key="2">
    <source>
        <dbReference type="EMBL" id="WGT47007.1"/>
    </source>
</evidence>
<proteinExistence type="predicted"/>
<gene>
    <name evidence="2" type="ORF">QH948_12915</name>
</gene>
<reference evidence="2 3" key="1">
    <citation type="journal article" date="2008" name="Int. J. Syst. Evol. Microbiol.">
        <title>Tessaracoccus flavescens sp. nov., isolated from marine sediment.</title>
        <authorList>
            <person name="Lee D.W."/>
            <person name="Lee S.D."/>
        </authorList>
    </citation>
    <scope>NUCLEOTIDE SEQUENCE [LARGE SCALE GENOMIC DNA]</scope>
    <source>
        <strain evidence="2 3">T21</strain>
    </source>
</reference>
<protein>
    <submittedName>
        <fullName evidence="2">Glycosyltransferase 61 family protein</fullName>
    </submittedName>
</protein>
<dbReference type="InterPro" id="IPR049625">
    <property type="entry name" value="Glyco_transf_61_cat"/>
</dbReference>
<dbReference type="Pfam" id="PF04577">
    <property type="entry name" value="Glyco_transf_61"/>
    <property type="match status" value="1"/>
</dbReference>
<dbReference type="Proteomes" id="UP001244136">
    <property type="component" value="Chromosome"/>
</dbReference>
<dbReference type="EMBL" id="CP123967">
    <property type="protein sequence ID" value="WGT47007.1"/>
    <property type="molecule type" value="Genomic_DNA"/>
</dbReference>
<accession>A0ABY8PX73</accession>
<sequence>MHRLMLARGPFDTILAETGVFNRPELLRELLYYLDDGGHFVLVGDTSALAEGQAERPLDSLLKNSKRENLPREARDGFAHAVGSLRATDKLLIVQKSGLHFVPILEDELSADFARRLGWDWVEVREVEPARPYEFTSIATMNMPQYEKRFRKKGTLPARRIRIYDDVIVAPRQVVTKGVALLPETFRHYRSAKIHTRRAATWVNDRFMRLQEPRVEVVDLPGTYLNLDSEFVHIYGHLVTEVVSRLWAWDELKSEFPNLKVLVGLYEGREELPPWFIRTLVSYGIPAEDIVAFSGSVRVERLIGVTPLFSMPFVAHPKLLDVWARMRDTLAAEVPDGVTTPDRIFVARRTSVKRNCRQEEELLAFFRQHGFEIFYPEDHDVSVQALTFKNASVIAGYGGSGMLNGIYARPGQQWIVVAPDTYGAMNEYLICALFGNPIHYFYGPAEIRHPRGRWSVFAFKSDYDFDLATDGAGLTELLESFVPPSLAL</sequence>
<keyword evidence="3" id="KW-1185">Reference proteome</keyword>
<organism evidence="2 3">
    <name type="scientific">Tessaracoccus lacteus</name>
    <dbReference type="NCBI Taxonomy" id="3041766"/>
    <lineage>
        <taxon>Bacteria</taxon>
        <taxon>Bacillati</taxon>
        <taxon>Actinomycetota</taxon>
        <taxon>Actinomycetes</taxon>
        <taxon>Propionibacteriales</taxon>
        <taxon>Propionibacteriaceae</taxon>
        <taxon>Tessaracoccus</taxon>
    </lineage>
</organism>
<dbReference type="RefSeq" id="WP_281144749.1">
    <property type="nucleotide sequence ID" value="NZ_CP123967.1"/>
</dbReference>
<name>A0ABY8PX73_9ACTN</name>